<dbReference type="InterPro" id="IPR030798">
    <property type="entry name" value="Arfaptin_fam"/>
</dbReference>
<evidence type="ECO:0000259" key="1">
    <source>
        <dbReference type="SMART" id="SM01015"/>
    </source>
</evidence>
<dbReference type="GO" id="GO:0005543">
    <property type="term" value="F:phospholipid binding"/>
    <property type="evidence" value="ECO:0007669"/>
    <property type="project" value="TreeGrafter"/>
</dbReference>
<dbReference type="SUPFAM" id="SSF103657">
    <property type="entry name" value="BAR/IMD domain-like"/>
    <property type="match status" value="1"/>
</dbReference>
<dbReference type="SMART" id="SM01015">
    <property type="entry name" value="Arfaptin"/>
    <property type="match status" value="1"/>
</dbReference>
<dbReference type="GO" id="GO:0032588">
    <property type="term" value="C:trans-Golgi network membrane"/>
    <property type="evidence" value="ECO:0007669"/>
    <property type="project" value="TreeGrafter"/>
</dbReference>
<name>A0A1I7YPH9_9BILA</name>
<dbReference type="InterPro" id="IPR010504">
    <property type="entry name" value="AH_dom"/>
</dbReference>
<dbReference type="Proteomes" id="UP000095287">
    <property type="component" value="Unplaced"/>
</dbReference>
<dbReference type="PANTHER" id="PTHR12141">
    <property type="entry name" value="ARFAPTIN-RELATED"/>
    <property type="match status" value="1"/>
</dbReference>
<reference evidence="3" key="1">
    <citation type="submission" date="2016-11" db="UniProtKB">
        <authorList>
            <consortium name="WormBaseParasite"/>
        </authorList>
    </citation>
    <scope>IDENTIFICATION</scope>
</reference>
<accession>A0A1I7YPH9</accession>
<dbReference type="GO" id="GO:0019904">
    <property type="term" value="F:protein domain specific binding"/>
    <property type="evidence" value="ECO:0007669"/>
    <property type="project" value="InterPro"/>
</dbReference>
<keyword evidence="2" id="KW-1185">Reference proteome</keyword>
<dbReference type="AlphaFoldDB" id="A0A1I7YPH9"/>
<dbReference type="Gene3D" id="1.20.1270.60">
    <property type="entry name" value="Arfaptin homology (AH) domain/BAR domain"/>
    <property type="match status" value="1"/>
</dbReference>
<dbReference type="Pfam" id="PF06456">
    <property type="entry name" value="Arfaptin"/>
    <property type="match status" value="1"/>
</dbReference>
<dbReference type="WBParaSite" id="L893_g18170.t1">
    <property type="protein sequence ID" value="L893_g18170.t1"/>
    <property type="gene ID" value="L893_g18170"/>
</dbReference>
<dbReference type="GO" id="GO:0034315">
    <property type="term" value="P:regulation of Arp2/3 complex-mediated actin nucleation"/>
    <property type="evidence" value="ECO:0007669"/>
    <property type="project" value="TreeGrafter"/>
</dbReference>
<evidence type="ECO:0000313" key="2">
    <source>
        <dbReference type="Proteomes" id="UP000095287"/>
    </source>
</evidence>
<sequence length="341" mass="39085">MTPARQPASLVLEVDKLAMADASVQQCSPAPAPEEEPQVDNTPDLAIRPAHQKASYHQMMLFELRRRFDEIREKVLERFRVEFGPNLLRFREMIGQGVNLTSEPEIDELIEEVKKMATQYCRLSAEADAFRLSATAMNSKVRDLGGRFHSLSICEREAPEVQTQCYQLSAVLATMSSNGNNNHKDCLVEVVKGFADAFKNLSNTVMEDAITATRIYYTRRYELDAARYKLELLNESPSVSAYDKERIKADIEAKMKPYEEAKIAIKVILAKINLTSFQSKMSLMKEYRTQLIYQQSKTLHEALIRYYEANLQALKDSLVKVEVHHEQDQSMYSFTRYSEQA</sequence>
<feature type="domain" description="AH" evidence="1">
    <location>
        <begin position="75"/>
        <end position="314"/>
    </location>
</feature>
<evidence type="ECO:0000313" key="3">
    <source>
        <dbReference type="WBParaSite" id="L893_g18170.t1"/>
    </source>
</evidence>
<proteinExistence type="predicted"/>
<organism evidence="2 3">
    <name type="scientific">Steinernema glaseri</name>
    <dbReference type="NCBI Taxonomy" id="37863"/>
    <lineage>
        <taxon>Eukaryota</taxon>
        <taxon>Metazoa</taxon>
        <taxon>Ecdysozoa</taxon>
        <taxon>Nematoda</taxon>
        <taxon>Chromadorea</taxon>
        <taxon>Rhabditida</taxon>
        <taxon>Tylenchina</taxon>
        <taxon>Panagrolaimomorpha</taxon>
        <taxon>Strongyloidoidea</taxon>
        <taxon>Steinernematidae</taxon>
        <taxon>Steinernema</taxon>
    </lineage>
</organism>
<dbReference type="InterPro" id="IPR027267">
    <property type="entry name" value="AH/BAR_dom_sf"/>
</dbReference>
<dbReference type="PANTHER" id="PTHR12141:SF5">
    <property type="entry name" value="ARFAPTIN"/>
    <property type="match status" value="1"/>
</dbReference>
<dbReference type="GO" id="GO:0006886">
    <property type="term" value="P:intracellular protein transport"/>
    <property type="evidence" value="ECO:0007669"/>
    <property type="project" value="TreeGrafter"/>
</dbReference>
<protein>
    <submittedName>
        <fullName evidence="3">AH domain-containing protein</fullName>
    </submittedName>
</protein>